<sequence length="662" mass="74850">MYLGVDYYPDYWPEELVEEDLEGIARLGANIVRIGEFAWHRMEPREGEFDFSFFNEIVRRAKEKGLAVMFGTPTATFPAWLAKKHPTILSEDENGSVRVFGGRRQYCFNSAEYREYSGRITRKLVEHYRSEPSIISWQIDNELGHEGSDMCYCGQCHSAFQKFLQDKYIDIDALNETYGTIFWGQTYNGFDEIPIPKKTITTHNPSLQLDWARFRSRSVNGYAEEMAAIVRASKGEHQTVTTNVSGGFFGKWFDHAEQAEALDFVSYDNYPVWGGLAEPITPAAIALGHDFNRGLKGKNFWIVEELMGAQGHDVIGYLPRPNQAKMWSFQAFAHGCSDMLYFCWRSMNRGAEQFCLGIVDHDNQQGRKYKEAQSVFTEIAPYADLLQTEIKAEVAVLYDYDNVWSWRSQRQSEAFDFTNELLRLYDPFFRLNCAIDVIPANRDFSEAGYKVLLIPALQIVDERLAGRLEAFAAAGGTVVFSFRTGLRDKNNNVYFGRPFPGTVATLCGVRVEASEALSIGRSVPIVREAGASQASPPAAEWPARSSCEVWRDLLLPTTADVLYRYEDPFFSEAAVTRNSYGQGDVYYVGGGLAEDVLDALAQTIVNAREICHIESEPGVEVYARGSEYWFVLNHTPEEKSFRGTRLPPYASFIMKAEAAGRG</sequence>
<feature type="binding site" evidence="11">
    <location>
        <position position="153"/>
    </location>
    <ligand>
        <name>Zn(2+)</name>
        <dbReference type="ChEBI" id="CHEBI:29105"/>
    </ligand>
</feature>
<evidence type="ECO:0000256" key="3">
    <source>
        <dbReference type="ARBA" id="ARBA00012756"/>
    </source>
</evidence>
<organism evidence="14 15">
    <name type="scientific">Cohnella luojiensis</name>
    <dbReference type="NCBI Taxonomy" id="652876"/>
    <lineage>
        <taxon>Bacteria</taxon>
        <taxon>Bacillati</taxon>
        <taxon>Bacillota</taxon>
        <taxon>Bacilli</taxon>
        <taxon>Bacillales</taxon>
        <taxon>Paenibacillaceae</taxon>
        <taxon>Cohnella</taxon>
    </lineage>
</organism>
<dbReference type="PANTHER" id="PTHR36447:SF2">
    <property type="entry name" value="BETA-GALACTOSIDASE YESZ"/>
    <property type="match status" value="1"/>
</dbReference>
<dbReference type="InterPro" id="IPR017853">
    <property type="entry name" value="GH"/>
</dbReference>
<comment type="similarity">
    <text evidence="2 8">Belongs to the glycosyl hydrolase 42 family.</text>
</comment>
<dbReference type="Gene3D" id="3.40.50.880">
    <property type="match status" value="1"/>
</dbReference>
<dbReference type="GO" id="GO:0046872">
    <property type="term" value="F:metal ion binding"/>
    <property type="evidence" value="ECO:0007669"/>
    <property type="project" value="UniProtKB-KW"/>
</dbReference>
<evidence type="ECO:0000313" key="14">
    <source>
        <dbReference type="EMBL" id="TFE24727.1"/>
    </source>
</evidence>
<name>A0A4Y8LT75_9BACL</name>
<feature type="binding site" evidence="11">
    <location>
        <position position="151"/>
    </location>
    <ligand>
        <name>Zn(2+)</name>
        <dbReference type="ChEBI" id="CHEBI:29105"/>
    </ligand>
</feature>
<evidence type="ECO:0000256" key="4">
    <source>
        <dbReference type="ARBA" id="ARBA00022723"/>
    </source>
</evidence>
<protein>
    <recommendedName>
        <fullName evidence="3 8">Beta-galactosidase</fullName>
        <shortName evidence="8">Beta-gal</shortName>
        <ecNumber evidence="3 8">3.2.1.23</ecNumber>
    </recommendedName>
</protein>
<dbReference type="SUPFAM" id="SSF52317">
    <property type="entry name" value="Class I glutamine amidotransferase-like"/>
    <property type="match status" value="1"/>
</dbReference>
<feature type="binding site" evidence="11">
    <location>
        <position position="107"/>
    </location>
    <ligand>
        <name>Zn(2+)</name>
        <dbReference type="ChEBI" id="CHEBI:29105"/>
    </ligand>
</feature>
<dbReference type="SUPFAM" id="SSF51445">
    <property type="entry name" value="(Trans)glycosidases"/>
    <property type="match status" value="1"/>
</dbReference>
<evidence type="ECO:0000256" key="6">
    <source>
        <dbReference type="ARBA" id="ARBA00022833"/>
    </source>
</evidence>
<dbReference type="AlphaFoldDB" id="A0A4Y8LT75"/>
<dbReference type="RefSeq" id="WP_135153093.1">
    <property type="nucleotide sequence ID" value="NZ_SOMN01000023.1"/>
</dbReference>
<keyword evidence="5 8" id="KW-0378">Hydrolase</keyword>
<evidence type="ECO:0000313" key="15">
    <source>
        <dbReference type="Proteomes" id="UP000297900"/>
    </source>
</evidence>
<dbReference type="EC" id="3.2.1.23" evidence="3 8"/>
<evidence type="ECO:0000256" key="2">
    <source>
        <dbReference type="ARBA" id="ARBA00005940"/>
    </source>
</evidence>
<dbReference type="PANTHER" id="PTHR36447">
    <property type="entry name" value="BETA-GALACTOSIDASE GANA"/>
    <property type="match status" value="1"/>
</dbReference>
<evidence type="ECO:0000256" key="10">
    <source>
        <dbReference type="PIRSR" id="PIRSR001084-2"/>
    </source>
</evidence>
<evidence type="ECO:0000259" key="12">
    <source>
        <dbReference type="Pfam" id="PF02449"/>
    </source>
</evidence>
<evidence type="ECO:0000256" key="5">
    <source>
        <dbReference type="ARBA" id="ARBA00022801"/>
    </source>
</evidence>
<feature type="domain" description="Beta-galactosidase trimerisation" evidence="13">
    <location>
        <begin position="392"/>
        <end position="609"/>
    </location>
</feature>
<reference evidence="14 15" key="1">
    <citation type="submission" date="2019-03" db="EMBL/GenBank/DDBJ databases">
        <title>Cohnella endophytica sp. nov., a novel endophytic bacterium isolated from bark of Sonneratia apetala.</title>
        <authorList>
            <person name="Tuo L."/>
        </authorList>
    </citation>
    <scope>NUCLEOTIDE SEQUENCE [LARGE SCALE GENOMIC DNA]</scope>
    <source>
        <strain evidence="14 15">CCTCC AB 208254</strain>
    </source>
</reference>
<feature type="active site" description="Nucleophile" evidence="9">
    <location>
        <position position="304"/>
    </location>
</feature>
<comment type="caution">
    <text evidence="14">The sequence shown here is derived from an EMBL/GenBank/DDBJ whole genome shotgun (WGS) entry which is preliminary data.</text>
</comment>
<feature type="active site" description="Proton donor" evidence="9">
    <location>
        <position position="142"/>
    </location>
</feature>
<dbReference type="InterPro" id="IPR003476">
    <property type="entry name" value="Glyco_hydro_42"/>
</dbReference>
<dbReference type="GO" id="GO:0004565">
    <property type="term" value="F:beta-galactosidase activity"/>
    <property type="evidence" value="ECO:0007669"/>
    <property type="project" value="UniProtKB-EC"/>
</dbReference>
<comment type="catalytic activity">
    <reaction evidence="1 8">
        <text>Hydrolysis of terminal non-reducing beta-D-galactose residues in beta-D-galactosides.</text>
        <dbReference type="EC" id="3.2.1.23"/>
    </reaction>
</comment>
<keyword evidence="6 11" id="KW-0862">Zinc</keyword>
<evidence type="ECO:0000256" key="7">
    <source>
        <dbReference type="ARBA" id="ARBA00023295"/>
    </source>
</evidence>
<dbReference type="InterPro" id="IPR013738">
    <property type="entry name" value="Beta_galactosidase_Trimer"/>
</dbReference>
<dbReference type="EMBL" id="SOMN01000023">
    <property type="protein sequence ID" value="TFE24727.1"/>
    <property type="molecule type" value="Genomic_DNA"/>
</dbReference>
<evidence type="ECO:0000256" key="11">
    <source>
        <dbReference type="PIRSR" id="PIRSR001084-3"/>
    </source>
</evidence>
<evidence type="ECO:0000256" key="8">
    <source>
        <dbReference type="PIRNR" id="PIRNR001084"/>
    </source>
</evidence>
<feature type="domain" description="Glycoside hydrolase family 42 N-terminal" evidence="12">
    <location>
        <begin position="6"/>
        <end position="380"/>
    </location>
</feature>
<dbReference type="InterPro" id="IPR029062">
    <property type="entry name" value="Class_I_gatase-like"/>
</dbReference>
<dbReference type="Gene3D" id="3.20.20.80">
    <property type="entry name" value="Glycosidases"/>
    <property type="match status" value="1"/>
</dbReference>
<evidence type="ECO:0000256" key="1">
    <source>
        <dbReference type="ARBA" id="ARBA00001412"/>
    </source>
</evidence>
<dbReference type="CDD" id="cd03143">
    <property type="entry name" value="A4_beta-galactosidase_middle_domain"/>
    <property type="match status" value="1"/>
</dbReference>
<feature type="binding site" evidence="10">
    <location>
        <position position="141"/>
    </location>
    <ligand>
        <name>substrate</name>
    </ligand>
</feature>
<dbReference type="Pfam" id="PF08532">
    <property type="entry name" value="Glyco_hydro_42M"/>
    <property type="match status" value="1"/>
</dbReference>
<gene>
    <name evidence="14" type="ORF">E2980_15435</name>
</gene>
<feature type="binding site" evidence="11">
    <location>
        <position position="156"/>
    </location>
    <ligand>
        <name>Zn(2+)</name>
        <dbReference type="ChEBI" id="CHEBI:29105"/>
    </ligand>
</feature>
<accession>A0A4Y8LT75</accession>
<keyword evidence="7 8" id="KW-0326">Glycosidase</keyword>
<dbReference type="GO" id="GO:0005975">
    <property type="term" value="P:carbohydrate metabolic process"/>
    <property type="evidence" value="ECO:0007669"/>
    <property type="project" value="InterPro"/>
</dbReference>
<dbReference type="OrthoDB" id="9800974at2"/>
<dbReference type="Pfam" id="PF02449">
    <property type="entry name" value="Glyco_hydro_42"/>
    <property type="match status" value="1"/>
</dbReference>
<dbReference type="GO" id="GO:0009341">
    <property type="term" value="C:beta-galactosidase complex"/>
    <property type="evidence" value="ECO:0007669"/>
    <property type="project" value="InterPro"/>
</dbReference>
<keyword evidence="4 11" id="KW-0479">Metal-binding</keyword>
<dbReference type="PIRSF" id="PIRSF001084">
    <property type="entry name" value="B-galactosidase"/>
    <property type="match status" value="1"/>
</dbReference>
<dbReference type="InterPro" id="IPR013529">
    <property type="entry name" value="Glyco_hydro_42_N"/>
</dbReference>
<dbReference type="Proteomes" id="UP000297900">
    <property type="component" value="Unassembled WGS sequence"/>
</dbReference>
<feature type="binding site" evidence="10">
    <location>
        <position position="103"/>
    </location>
    <ligand>
        <name>substrate</name>
    </ligand>
</feature>
<proteinExistence type="inferred from homology"/>
<evidence type="ECO:0000259" key="13">
    <source>
        <dbReference type="Pfam" id="PF08532"/>
    </source>
</evidence>
<keyword evidence="15" id="KW-1185">Reference proteome</keyword>
<evidence type="ECO:0000256" key="9">
    <source>
        <dbReference type="PIRSR" id="PIRSR001084-1"/>
    </source>
</evidence>